<feature type="domain" description="Carbohydrate kinase PfkB" evidence="1">
    <location>
        <begin position="12"/>
        <end position="62"/>
    </location>
</feature>
<evidence type="ECO:0000313" key="2">
    <source>
        <dbReference type="EMBL" id="MBR8645898.1"/>
    </source>
</evidence>
<dbReference type="EMBL" id="JAGTPW010000055">
    <property type="protein sequence ID" value="MBR8645898.1"/>
    <property type="molecule type" value="Genomic_DNA"/>
</dbReference>
<reference evidence="2" key="1">
    <citation type="submission" date="2021-04" db="EMBL/GenBank/DDBJ databases">
        <title>Whole genome sequencing of Enterococci isolates from hospitalized patients.</title>
        <authorList>
            <person name="Ogoti B.M."/>
            <person name="Onyambu F.G."/>
        </authorList>
    </citation>
    <scope>NUCLEOTIDE SEQUENCE</scope>
    <source>
        <strain evidence="2">242</strain>
    </source>
</reference>
<evidence type="ECO:0000313" key="3">
    <source>
        <dbReference type="Proteomes" id="UP000680045"/>
    </source>
</evidence>
<dbReference type="Pfam" id="PF00294">
    <property type="entry name" value="PfkB"/>
    <property type="match status" value="1"/>
</dbReference>
<accession>A0A941FJK0</accession>
<name>A0A941FJK0_9BACI</name>
<dbReference type="InterPro" id="IPR011611">
    <property type="entry name" value="PfkB_dom"/>
</dbReference>
<dbReference type="InterPro" id="IPR029056">
    <property type="entry name" value="Ribokinase-like"/>
</dbReference>
<evidence type="ECO:0000259" key="1">
    <source>
        <dbReference type="Pfam" id="PF00294"/>
    </source>
</evidence>
<proteinExistence type="predicted"/>
<gene>
    <name evidence="2" type="ORF">KEH51_23750</name>
</gene>
<dbReference type="AlphaFoldDB" id="A0A941FJK0"/>
<dbReference type="SUPFAM" id="SSF53613">
    <property type="entry name" value="Ribokinase-like"/>
    <property type="match status" value="1"/>
</dbReference>
<protein>
    <recommendedName>
        <fullName evidence="1">Carbohydrate kinase PfkB domain-containing protein</fullName>
    </recommendedName>
</protein>
<organism evidence="2 3">
    <name type="scientific">Peribacillus frigoritolerans</name>
    <dbReference type="NCBI Taxonomy" id="450367"/>
    <lineage>
        <taxon>Bacteria</taxon>
        <taxon>Bacillati</taxon>
        <taxon>Bacillota</taxon>
        <taxon>Bacilli</taxon>
        <taxon>Bacillales</taxon>
        <taxon>Bacillaceae</taxon>
        <taxon>Peribacillus</taxon>
    </lineage>
</organism>
<comment type="caution">
    <text evidence="2">The sequence shown here is derived from an EMBL/GenBank/DDBJ whole genome shotgun (WGS) entry which is preliminary data.</text>
</comment>
<sequence>MFIRLPYSEKFADHFHELGVETVLLKLGKEGSLISAPSVLKTYVPGFYVERVVDPIGAGDALHPVYFRTV</sequence>
<dbReference type="Proteomes" id="UP000680045">
    <property type="component" value="Unassembled WGS sequence"/>
</dbReference>
<dbReference type="Gene3D" id="3.40.1190.20">
    <property type="match status" value="1"/>
</dbReference>